<dbReference type="Pfam" id="PF02810">
    <property type="entry name" value="SEC-C"/>
    <property type="match status" value="1"/>
</dbReference>
<protein>
    <submittedName>
        <fullName evidence="1">SEC-C metal-binding domain-containing protein</fullName>
    </submittedName>
</protein>
<accession>A0ABT6YG55</accession>
<dbReference type="EMBL" id="JASHIF010000034">
    <property type="protein sequence ID" value="MDI9862582.1"/>
    <property type="molecule type" value="Genomic_DNA"/>
</dbReference>
<dbReference type="Proteomes" id="UP001236507">
    <property type="component" value="Unassembled WGS sequence"/>
</dbReference>
<dbReference type="SUPFAM" id="SSF103642">
    <property type="entry name" value="Sec-C motif"/>
    <property type="match status" value="1"/>
</dbReference>
<dbReference type="InterPro" id="IPR004027">
    <property type="entry name" value="SEC_C_motif"/>
</dbReference>
<evidence type="ECO:0000313" key="2">
    <source>
        <dbReference type="Proteomes" id="UP001236507"/>
    </source>
</evidence>
<dbReference type="RefSeq" id="WP_283346817.1">
    <property type="nucleotide sequence ID" value="NZ_JASHIF010000034.1"/>
</dbReference>
<proteinExistence type="predicted"/>
<evidence type="ECO:0000313" key="1">
    <source>
        <dbReference type="EMBL" id="MDI9862582.1"/>
    </source>
</evidence>
<reference evidence="1 2" key="1">
    <citation type="submission" date="2023-05" db="EMBL/GenBank/DDBJ databases">
        <title>Novel species of genus Flectobacillus isolated from stream in China.</title>
        <authorList>
            <person name="Lu H."/>
        </authorList>
    </citation>
    <scope>NUCLEOTIDE SEQUENCE [LARGE SCALE GENOMIC DNA]</scope>
    <source>
        <strain evidence="1 2">KCTC 42575</strain>
    </source>
</reference>
<gene>
    <name evidence="1" type="ORF">QM524_25375</name>
</gene>
<keyword evidence="2" id="KW-1185">Reference proteome</keyword>
<organism evidence="1 2">
    <name type="scientific">Flectobacillus roseus</name>
    <dbReference type="NCBI Taxonomy" id="502259"/>
    <lineage>
        <taxon>Bacteria</taxon>
        <taxon>Pseudomonadati</taxon>
        <taxon>Bacteroidota</taxon>
        <taxon>Cytophagia</taxon>
        <taxon>Cytophagales</taxon>
        <taxon>Flectobacillaceae</taxon>
        <taxon>Flectobacillus</taxon>
    </lineage>
</organism>
<sequence length="286" mass="33936">MKNDEIVEKLNNIHLQNFSLEELDEQIQNQKLIFVRDDNQDEAKLLWIYQTIIEIHKLYRNAFKLLQDKSYYQAWCQLERIEITIHSLKKHFTYDKKQYGLWNIEKAVKNLQVLYPYRLFASSEILKKKKKCSICEKEISIRNSCGHIVGEIYNGEMCHRIVTEAEVLGISLVENPGNKYSVMFLKDEKTDEQIDQYNYDTIDYLFDLLNSPYEIWNLEVSQRELKKEDYGNIGRNDLCTCNSGKKFKKCCMTKIGEKYPHYEFILTNPSNKTLLTNTLKNRNASH</sequence>
<comment type="caution">
    <text evidence="1">The sequence shown here is derived from an EMBL/GenBank/DDBJ whole genome shotgun (WGS) entry which is preliminary data.</text>
</comment>
<dbReference type="Gene3D" id="3.10.450.50">
    <property type="match status" value="1"/>
</dbReference>
<name>A0ABT6YG55_9BACT</name>